<gene>
    <name evidence="1" type="ORF">YD_38</name>
</gene>
<evidence type="ECO:0000313" key="2">
    <source>
        <dbReference type="Proteomes" id="UP000201388"/>
    </source>
</evidence>
<sequence length="62" mass="7273">MSKYDWTNVPEYIEFITTCKDGTVKGYCKPIQRGETWCSSYTINGMPPYQGDWQDSLEERPK</sequence>
<keyword evidence="2" id="KW-1185">Reference proteome</keyword>
<dbReference type="KEGG" id="vg:29068413"/>
<name>A0A190XCC9_9CAUD</name>
<dbReference type="GeneID" id="29068413"/>
<protein>
    <submittedName>
        <fullName evidence="1">Uncharacterized protein</fullName>
    </submittedName>
</protein>
<accession>A0A190XCC9</accession>
<organism evidence="1 2">
    <name type="scientific">Acinetobacter phage LZ35</name>
    <dbReference type="NCBI Taxonomy" id="1792222"/>
    <lineage>
        <taxon>Viruses</taxon>
        <taxon>Duplodnaviria</taxon>
        <taxon>Heunggongvirae</taxon>
        <taxon>Uroviricota</taxon>
        <taxon>Caudoviricetes</taxon>
        <taxon>Obolenskvirus</taxon>
        <taxon>Obolenskvirus LZ35</taxon>
    </lineage>
</organism>
<proteinExistence type="predicted"/>
<reference evidence="2" key="1">
    <citation type="submission" date="2016-01" db="EMBL/GenBank/DDBJ databases">
        <title>The genome sequence of bacteriophage LZ35 lytic for Acinetobacter baumannii.</title>
        <authorList>
            <person name="Guo Z."/>
            <person name="Huang H."/>
            <person name="Shi H."/>
            <person name="Sun Y."/>
        </authorList>
    </citation>
    <scope>NUCLEOTIDE SEQUENCE [LARGE SCALE GENOMIC DNA]</scope>
</reference>
<dbReference type="EMBL" id="KU510289">
    <property type="protein sequence ID" value="AMD43197.1"/>
    <property type="molecule type" value="Genomic_DNA"/>
</dbReference>
<dbReference type="OrthoDB" id="40338at10239"/>
<dbReference type="RefSeq" id="YP_009291910.1">
    <property type="nucleotide sequence ID" value="NC_031117.1"/>
</dbReference>
<dbReference type="Proteomes" id="UP000201388">
    <property type="component" value="Segment"/>
</dbReference>
<evidence type="ECO:0000313" key="1">
    <source>
        <dbReference type="EMBL" id="AMD43197.1"/>
    </source>
</evidence>